<evidence type="ECO:0000313" key="4">
    <source>
        <dbReference type="Proteomes" id="UP000095287"/>
    </source>
</evidence>
<name>A0A1I7Y030_9BILA</name>
<dbReference type="SMART" id="SM00360">
    <property type="entry name" value="RRM"/>
    <property type="match status" value="2"/>
</dbReference>
<keyword evidence="1" id="KW-0694">RNA-binding</keyword>
<feature type="domain" description="RRM" evidence="3">
    <location>
        <begin position="117"/>
        <end position="190"/>
    </location>
</feature>
<feature type="region of interest" description="Disordered" evidence="2">
    <location>
        <begin position="1"/>
        <end position="28"/>
    </location>
</feature>
<dbReference type="InterPro" id="IPR012677">
    <property type="entry name" value="Nucleotide-bd_a/b_plait_sf"/>
</dbReference>
<proteinExistence type="predicted"/>
<feature type="domain" description="RRM" evidence="3">
    <location>
        <begin position="29"/>
        <end position="107"/>
    </location>
</feature>
<protein>
    <submittedName>
        <fullName evidence="5">RNA-binding domain-containing protein</fullName>
    </submittedName>
</protein>
<evidence type="ECO:0000256" key="1">
    <source>
        <dbReference type="PROSITE-ProRule" id="PRU00176"/>
    </source>
</evidence>
<dbReference type="InterPro" id="IPR000504">
    <property type="entry name" value="RRM_dom"/>
</dbReference>
<dbReference type="PANTHER" id="PTHR48034">
    <property type="entry name" value="TRANSFORMER-2 SEX-DETERMINING PROTEIN-RELATED"/>
    <property type="match status" value="1"/>
</dbReference>
<dbReference type="WBParaSite" id="L893_g11364.t1">
    <property type="protein sequence ID" value="L893_g11364.t1"/>
    <property type="gene ID" value="L893_g11364"/>
</dbReference>
<accession>A0A1I7Y030</accession>
<feature type="compositionally biased region" description="Basic and acidic residues" evidence="2">
    <location>
        <begin position="1"/>
        <end position="10"/>
    </location>
</feature>
<dbReference type="AlphaFoldDB" id="A0A1I7Y030"/>
<keyword evidence="4" id="KW-1185">Reference proteome</keyword>
<evidence type="ECO:0000313" key="5">
    <source>
        <dbReference type="WBParaSite" id="L893_g11364.t1"/>
    </source>
</evidence>
<dbReference type="InterPro" id="IPR035979">
    <property type="entry name" value="RBD_domain_sf"/>
</dbReference>
<sequence length="190" mass="21459">MSEENEKIPENLEANPTEAPFPSANENPPKLYVGRLDAEVTEAELLEKFSAVGPVSSIEISRDPVTLLSKGYAYVLFEHVADAERAIDTMSWDEVNGKSIRLMWSPFSNYGTLSNRRRLHIQNLHHTIDDDALRHHFEELGPIVTARVVRGYSWQGGFVSFERVEDADKAFAEKNGTMLGAKCISIYRYL</sequence>
<dbReference type="SUPFAM" id="SSF54928">
    <property type="entry name" value="RNA-binding domain, RBD"/>
    <property type="match status" value="1"/>
</dbReference>
<dbReference type="Proteomes" id="UP000095287">
    <property type="component" value="Unplaced"/>
</dbReference>
<dbReference type="GO" id="GO:0003723">
    <property type="term" value="F:RNA binding"/>
    <property type="evidence" value="ECO:0007669"/>
    <property type="project" value="UniProtKB-UniRule"/>
</dbReference>
<dbReference type="InterPro" id="IPR050441">
    <property type="entry name" value="RBM"/>
</dbReference>
<reference evidence="5" key="1">
    <citation type="submission" date="2016-11" db="UniProtKB">
        <authorList>
            <consortium name="WormBaseParasite"/>
        </authorList>
    </citation>
    <scope>IDENTIFICATION</scope>
</reference>
<evidence type="ECO:0000256" key="2">
    <source>
        <dbReference type="SAM" id="MobiDB-lite"/>
    </source>
</evidence>
<evidence type="ECO:0000259" key="3">
    <source>
        <dbReference type="PROSITE" id="PS50102"/>
    </source>
</evidence>
<dbReference type="PROSITE" id="PS50102">
    <property type="entry name" value="RRM"/>
    <property type="match status" value="2"/>
</dbReference>
<organism evidence="4 5">
    <name type="scientific">Steinernema glaseri</name>
    <dbReference type="NCBI Taxonomy" id="37863"/>
    <lineage>
        <taxon>Eukaryota</taxon>
        <taxon>Metazoa</taxon>
        <taxon>Ecdysozoa</taxon>
        <taxon>Nematoda</taxon>
        <taxon>Chromadorea</taxon>
        <taxon>Rhabditida</taxon>
        <taxon>Tylenchina</taxon>
        <taxon>Panagrolaimomorpha</taxon>
        <taxon>Strongyloidoidea</taxon>
        <taxon>Steinernematidae</taxon>
        <taxon>Steinernema</taxon>
    </lineage>
</organism>
<dbReference type="Gene3D" id="3.30.70.330">
    <property type="match status" value="2"/>
</dbReference>
<dbReference type="Pfam" id="PF00076">
    <property type="entry name" value="RRM_1"/>
    <property type="match status" value="2"/>
</dbReference>